<gene>
    <name evidence="2" type="ORF">P8C59_008673</name>
</gene>
<sequence length="83" mass="8261">MQLTQLAVLALAAAAAAATPPAKIAGGDQATCDSEVLAKEVSCINKCDTDNDCSVKCGENATNDYLLCSVGKQPSSGGQDGGN</sequence>
<accession>A0AAD9IAX8</accession>
<proteinExistence type="predicted"/>
<evidence type="ECO:0000313" key="2">
    <source>
        <dbReference type="EMBL" id="KAK2074466.1"/>
    </source>
</evidence>
<feature type="signal peptide" evidence="1">
    <location>
        <begin position="1"/>
        <end position="18"/>
    </location>
</feature>
<evidence type="ECO:0000313" key="3">
    <source>
        <dbReference type="Proteomes" id="UP001217918"/>
    </source>
</evidence>
<keyword evidence="3" id="KW-1185">Reference proteome</keyword>
<comment type="caution">
    <text evidence="2">The sequence shown here is derived from an EMBL/GenBank/DDBJ whole genome shotgun (WGS) entry which is preliminary data.</text>
</comment>
<feature type="chain" id="PRO_5042132628" evidence="1">
    <location>
        <begin position="19"/>
        <end position="83"/>
    </location>
</feature>
<dbReference type="Proteomes" id="UP001217918">
    <property type="component" value="Unassembled WGS sequence"/>
</dbReference>
<dbReference type="AlphaFoldDB" id="A0AAD9IAX8"/>
<organism evidence="2 3">
    <name type="scientific">Phyllachora maydis</name>
    <dbReference type="NCBI Taxonomy" id="1825666"/>
    <lineage>
        <taxon>Eukaryota</taxon>
        <taxon>Fungi</taxon>
        <taxon>Dikarya</taxon>
        <taxon>Ascomycota</taxon>
        <taxon>Pezizomycotina</taxon>
        <taxon>Sordariomycetes</taxon>
        <taxon>Sordariomycetidae</taxon>
        <taxon>Phyllachorales</taxon>
        <taxon>Phyllachoraceae</taxon>
        <taxon>Phyllachora</taxon>
    </lineage>
</organism>
<keyword evidence="1" id="KW-0732">Signal</keyword>
<evidence type="ECO:0000256" key="1">
    <source>
        <dbReference type="SAM" id="SignalP"/>
    </source>
</evidence>
<protein>
    <submittedName>
        <fullName evidence="2">Uncharacterized protein</fullName>
    </submittedName>
</protein>
<reference evidence="2" key="1">
    <citation type="journal article" date="2023" name="Mol. Plant Microbe Interact.">
        <title>Elucidating the Obligate Nature and Biological Capacity of an Invasive Fungal Corn Pathogen.</title>
        <authorList>
            <person name="MacCready J.S."/>
            <person name="Roggenkamp E.M."/>
            <person name="Gdanetz K."/>
            <person name="Chilvers M.I."/>
        </authorList>
    </citation>
    <scope>NUCLEOTIDE SEQUENCE</scope>
    <source>
        <strain evidence="2">PM02</strain>
    </source>
</reference>
<name>A0AAD9IAX8_9PEZI</name>
<dbReference type="EMBL" id="JAQQPM010000008">
    <property type="protein sequence ID" value="KAK2074466.1"/>
    <property type="molecule type" value="Genomic_DNA"/>
</dbReference>